<keyword evidence="2" id="KW-1185">Reference proteome</keyword>
<proteinExistence type="predicted"/>
<dbReference type="EMBL" id="CAKKNE010000002">
    <property type="protein sequence ID" value="CAH0368630.1"/>
    <property type="molecule type" value="Genomic_DNA"/>
</dbReference>
<reference evidence="1" key="1">
    <citation type="submission" date="2021-11" db="EMBL/GenBank/DDBJ databases">
        <authorList>
            <consortium name="Genoscope - CEA"/>
            <person name="William W."/>
        </authorList>
    </citation>
    <scope>NUCLEOTIDE SEQUENCE</scope>
</reference>
<accession>A0A8J2SBN3</accession>
<name>A0A8J2SBN3_9STRA</name>
<gene>
    <name evidence="1" type="ORF">PECAL_2P17020</name>
</gene>
<comment type="caution">
    <text evidence="1">The sequence shown here is derived from an EMBL/GenBank/DDBJ whole genome shotgun (WGS) entry which is preliminary data.</text>
</comment>
<protein>
    <submittedName>
        <fullName evidence="1">Uncharacterized protein</fullName>
    </submittedName>
</protein>
<sequence>MDTLGIRSYTIDVAGRPHDRAPKGTGGCRVISAKDVRLSNVVDRTGIVSRTVAEGIVPVRRRLAFRDLSIVDVGRLGNEVPFLRPADGAISIAMDRRVSDGAVVLTSFDVHIPQRGAGVFHLALASLPVSTIVSLKLRVGDQSPLR</sequence>
<evidence type="ECO:0000313" key="2">
    <source>
        <dbReference type="Proteomes" id="UP000789595"/>
    </source>
</evidence>
<dbReference type="AlphaFoldDB" id="A0A8J2SBN3"/>
<organism evidence="1 2">
    <name type="scientific">Pelagomonas calceolata</name>
    <dbReference type="NCBI Taxonomy" id="35677"/>
    <lineage>
        <taxon>Eukaryota</taxon>
        <taxon>Sar</taxon>
        <taxon>Stramenopiles</taxon>
        <taxon>Ochrophyta</taxon>
        <taxon>Pelagophyceae</taxon>
        <taxon>Pelagomonadales</taxon>
        <taxon>Pelagomonadaceae</taxon>
        <taxon>Pelagomonas</taxon>
    </lineage>
</organism>
<evidence type="ECO:0000313" key="1">
    <source>
        <dbReference type="EMBL" id="CAH0368630.1"/>
    </source>
</evidence>
<dbReference type="Proteomes" id="UP000789595">
    <property type="component" value="Unassembled WGS sequence"/>
</dbReference>